<keyword evidence="2" id="KW-0560">Oxidoreductase</keyword>
<accession>A0A5J4KDA8</accession>
<evidence type="ECO:0000313" key="3">
    <source>
        <dbReference type="EMBL" id="GER84609.1"/>
    </source>
</evidence>
<reference evidence="3 4" key="1">
    <citation type="journal article" date="2019" name="Int. J. Syst. Evol. Microbiol.">
        <title>Thermogemmatispora aurantia sp. nov. and Thermogemmatispora argillosa sp. nov., within the class Ktedonobacteria, and emended description of the genus Thermogemmatispora.</title>
        <authorList>
            <person name="Zheng Y."/>
            <person name="Wang C.M."/>
            <person name="Sakai Y."/>
            <person name="Abe K."/>
            <person name="Yokota A."/>
            <person name="Yabe S."/>
        </authorList>
    </citation>
    <scope>NUCLEOTIDE SEQUENCE [LARGE SCALE GENOMIC DNA]</scope>
    <source>
        <strain evidence="3 4">A1-2</strain>
    </source>
</reference>
<dbReference type="Pfam" id="PF13561">
    <property type="entry name" value="adh_short_C2"/>
    <property type="match status" value="1"/>
</dbReference>
<dbReference type="FunFam" id="3.40.50.720:FF:000084">
    <property type="entry name" value="Short-chain dehydrogenase reductase"/>
    <property type="match status" value="1"/>
</dbReference>
<name>A0A5J4KDA8_9CHLR</name>
<comment type="caution">
    <text evidence="3">The sequence shown here is derived from an EMBL/GenBank/DDBJ whole genome shotgun (WGS) entry which is preliminary data.</text>
</comment>
<dbReference type="InterPro" id="IPR036291">
    <property type="entry name" value="NAD(P)-bd_dom_sf"/>
</dbReference>
<dbReference type="Gene3D" id="3.40.50.720">
    <property type="entry name" value="NAD(P)-binding Rossmann-like Domain"/>
    <property type="match status" value="1"/>
</dbReference>
<evidence type="ECO:0000256" key="2">
    <source>
        <dbReference type="ARBA" id="ARBA00023002"/>
    </source>
</evidence>
<dbReference type="CDD" id="cd05233">
    <property type="entry name" value="SDR_c"/>
    <property type="match status" value="1"/>
</dbReference>
<evidence type="ECO:0000256" key="1">
    <source>
        <dbReference type="ARBA" id="ARBA00006484"/>
    </source>
</evidence>
<organism evidence="3 4">
    <name type="scientific">Thermogemmatispora aurantia</name>
    <dbReference type="NCBI Taxonomy" id="2045279"/>
    <lineage>
        <taxon>Bacteria</taxon>
        <taxon>Bacillati</taxon>
        <taxon>Chloroflexota</taxon>
        <taxon>Ktedonobacteria</taxon>
        <taxon>Thermogemmatisporales</taxon>
        <taxon>Thermogemmatisporaceae</taxon>
        <taxon>Thermogemmatispora</taxon>
    </lineage>
</organism>
<keyword evidence="4" id="KW-1185">Reference proteome</keyword>
<dbReference type="PRINTS" id="PR00080">
    <property type="entry name" value="SDRFAMILY"/>
</dbReference>
<proteinExistence type="inferred from homology"/>
<dbReference type="SUPFAM" id="SSF51735">
    <property type="entry name" value="NAD(P)-binding Rossmann-fold domains"/>
    <property type="match status" value="1"/>
</dbReference>
<dbReference type="PANTHER" id="PTHR43639">
    <property type="entry name" value="OXIDOREDUCTASE, SHORT-CHAIN DEHYDROGENASE/REDUCTASE FAMILY (AFU_ORTHOLOGUE AFUA_5G02870)"/>
    <property type="match status" value="1"/>
</dbReference>
<dbReference type="EMBL" id="BKZV01000005">
    <property type="protein sequence ID" value="GER84609.1"/>
    <property type="molecule type" value="Genomic_DNA"/>
</dbReference>
<protein>
    <submittedName>
        <fullName evidence="3">3-ketoacyl-ACP reductase</fullName>
    </submittedName>
</protein>
<dbReference type="GO" id="GO:0016491">
    <property type="term" value="F:oxidoreductase activity"/>
    <property type="evidence" value="ECO:0007669"/>
    <property type="project" value="UniProtKB-KW"/>
</dbReference>
<dbReference type="AlphaFoldDB" id="A0A5J4KDA8"/>
<dbReference type="InterPro" id="IPR002347">
    <property type="entry name" value="SDR_fam"/>
</dbReference>
<gene>
    <name evidence="3" type="ORF">KTAU_32450</name>
</gene>
<sequence>MQRMHEGRPFHGRSVVITGAARGLGRALALAFAREGAKVLVHYGHAEAAAQELVREIEQQGGQALALQADLRSSAQVERLVSQAHAALGRFDVWVNNAGASANTTETGGLSEEERFERLLQVDVLGTWRCCRAAVPLMSSGGCILNVAWNHALDGAPGFVSQVYATAKGAVIALSRCLARELAPQLRVNCIAPGWIENDWARSRPAGFRERVAERIPLRRWGQADDVVAAALFLTSPAASFITGQVLIIDGGEVIGAF</sequence>
<dbReference type="PRINTS" id="PR00081">
    <property type="entry name" value="GDHRDH"/>
</dbReference>
<dbReference type="Proteomes" id="UP000334820">
    <property type="component" value="Unassembled WGS sequence"/>
</dbReference>
<comment type="similarity">
    <text evidence="1">Belongs to the short-chain dehydrogenases/reductases (SDR) family.</text>
</comment>
<evidence type="ECO:0000313" key="4">
    <source>
        <dbReference type="Proteomes" id="UP000334820"/>
    </source>
</evidence>
<dbReference type="PANTHER" id="PTHR43639:SF1">
    <property type="entry name" value="SHORT-CHAIN DEHYDROGENASE_REDUCTASE FAMILY PROTEIN"/>
    <property type="match status" value="1"/>
</dbReference>